<keyword evidence="1" id="KW-0732">Signal</keyword>
<comment type="caution">
    <text evidence="2">The sequence shown here is derived from an EMBL/GenBank/DDBJ whole genome shotgun (WGS) entry which is preliminary data.</text>
</comment>
<protein>
    <recommendedName>
        <fullName evidence="4">Granulin</fullName>
    </recommendedName>
</protein>
<evidence type="ECO:0000256" key="1">
    <source>
        <dbReference type="SAM" id="SignalP"/>
    </source>
</evidence>
<feature type="chain" id="PRO_5043875338" description="Granulin" evidence="1">
    <location>
        <begin position="17"/>
        <end position="231"/>
    </location>
</feature>
<keyword evidence="3" id="KW-1185">Reference proteome</keyword>
<organism evidence="2 3">
    <name type="scientific">Larinioides sclopetarius</name>
    <dbReference type="NCBI Taxonomy" id="280406"/>
    <lineage>
        <taxon>Eukaryota</taxon>
        <taxon>Metazoa</taxon>
        <taxon>Ecdysozoa</taxon>
        <taxon>Arthropoda</taxon>
        <taxon>Chelicerata</taxon>
        <taxon>Arachnida</taxon>
        <taxon>Araneae</taxon>
        <taxon>Araneomorphae</taxon>
        <taxon>Entelegynae</taxon>
        <taxon>Araneoidea</taxon>
        <taxon>Araneidae</taxon>
        <taxon>Larinioides</taxon>
    </lineage>
</organism>
<sequence length="231" mass="24954">MKAFVLLVFIPSFITADILCPNSKTTCPKDKKCCEVDGEYSCCDLDVDLEEPARRLKVYAGVEYMSSVPFAHLSHSSNESKLQYGVCSPLNCDGTCCDDFSYSCCPYISGTCCDDDKCCPYLTKCCNDGGCCKLNYECCGAKCCASLRKCCGEHCCGITQSCCGDGCCGTLQKCCGNGCCDYGYNCCESWCCKEGSRCGPNKTCVSKGAAVSPEFVALLWMAASVFISYRL</sequence>
<gene>
    <name evidence="2" type="ORF">LARSCL_LOCUS9791</name>
</gene>
<reference evidence="2 3" key="1">
    <citation type="submission" date="2024-04" db="EMBL/GenBank/DDBJ databases">
        <authorList>
            <person name="Rising A."/>
            <person name="Reimegard J."/>
            <person name="Sonavane S."/>
            <person name="Akerstrom W."/>
            <person name="Nylinder S."/>
            <person name="Hedman E."/>
            <person name="Kallberg Y."/>
        </authorList>
    </citation>
    <scope>NUCLEOTIDE SEQUENCE [LARGE SCALE GENOMIC DNA]</scope>
</reference>
<evidence type="ECO:0000313" key="2">
    <source>
        <dbReference type="EMBL" id="CAL1278463.1"/>
    </source>
</evidence>
<evidence type="ECO:0000313" key="3">
    <source>
        <dbReference type="Proteomes" id="UP001497382"/>
    </source>
</evidence>
<accession>A0AAV2A718</accession>
<dbReference type="EMBL" id="CAXIEN010000113">
    <property type="protein sequence ID" value="CAL1278463.1"/>
    <property type="molecule type" value="Genomic_DNA"/>
</dbReference>
<evidence type="ECO:0008006" key="4">
    <source>
        <dbReference type="Google" id="ProtNLM"/>
    </source>
</evidence>
<feature type="signal peptide" evidence="1">
    <location>
        <begin position="1"/>
        <end position="16"/>
    </location>
</feature>
<dbReference type="Proteomes" id="UP001497382">
    <property type="component" value="Unassembled WGS sequence"/>
</dbReference>
<proteinExistence type="predicted"/>
<dbReference type="AlphaFoldDB" id="A0AAV2A718"/>
<name>A0AAV2A718_9ARAC</name>